<protein>
    <submittedName>
        <fullName evidence="1">Uncharacterized protein</fullName>
    </submittedName>
</protein>
<evidence type="ECO:0000313" key="1">
    <source>
        <dbReference type="EMBL" id="KAJ3616021.1"/>
    </source>
</evidence>
<dbReference type="AlphaFoldDB" id="A0AA38HHI5"/>
<evidence type="ECO:0000313" key="2">
    <source>
        <dbReference type="Proteomes" id="UP001168821"/>
    </source>
</evidence>
<dbReference type="Proteomes" id="UP001168821">
    <property type="component" value="Unassembled WGS sequence"/>
</dbReference>
<dbReference type="EMBL" id="JALNTZ010003760">
    <property type="protein sequence ID" value="KAJ3616021.1"/>
    <property type="molecule type" value="Genomic_DNA"/>
</dbReference>
<gene>
    <name evidence="1" type="ORF">Zmor_012117</name>
</gene>
<accession>A0AA38HHI5</accession>
<reference evidence="1" key="1">
    <citation type="journal article" date="2023" name="G3 (Bethesda)">
        <title>Whole genome assemblies of Zophobas morio and Tenebrio molitor.</title>
        <authorList>
            <person name="Kaur S."/>
            <person name="Stinson S.A."/>
            <person name="diCenzo G.C."/>
        </authorList>
    </citation>
    <scope>NUCLEOTIDE SEQUENCE</scope>
    <source>
        <strain evidence="1">QUZm001</strain>
    </source>
</reference>
<sequence length="118" mass="13298">MHRVVFSNNDVDFSRPIGDLQDKEILINNTVVILTKAYLISSIITKDLAKRRAVHFKQAPCWRDTTPSSQAVHLAKVNAINRHSPQEHTTVRAKTRVPVRVRGKNATTRALHRNVLGA</sequence>
<comment type="caution">
    <text evidence="1">The sequence shown here is derived from an EMBL/GenBank/DDBJ whole genome shotgun (WGS) entry which is preliminary data.</text>
</comment>
<proteinExistence type="predicted"/>
<name>A0AA38HHI5_9CUCU</name>
<organism evidence="1 2">
    <name type="scientific">Zophobas morio</name>
    <dbReference type="NCBI Taxonomy" id="2755281"/>
    <lineage>
        <taxon>Eukaryota</taxon>
        <taxon>Metazoa</taxon>
        <taxon>Ecdysozoa</taxon>
        <taxon>Arthropoda</taxon>
        <taxon>Hexapoda</taxon>
        <taxon>Insecta</taxon>
        <taxon>Pterygota</taxon>
        <taxon>Neoptera</taxon>
        <taxon>Endopterygota</taxon>
        <taxon>Coleoptera</taxon>
        <taxon>Polyphaga</taxon>
        <taxon>Cucujiformia</taxon>
        <taxon>Tenebrionidae</taxon>
        <taxon>Zophobas</taxon>
    </lineage>
</organism>
<keyword evidence="2" id="KW-1185">Reference proteome</keyword>